<dbReference type="AlphaFoldDB" id="A0A4R1BCT4"/>
<protein>
    <recommendedName>
        <fullName evidence="5">Transport permease protein</fullName>
    </recommendedName>
</protein>
<comment type="caution">
    <text evidence="7">The sequence shown here is derived from an EMBL/GenBank/DDBJ whole genome shotgun (WGS) entry which is preliminary data.</text>
</comment>
<keyword evidence="2 5" id="KW-0812">Transmembrane</keyword>
<reference evidence="7 8" key="1">
    <citation type="submission" date="2019-03" db="EMBL/GenBank/DDBJ databases">
        <title>Whole genome sequence of a novel Rubrobacter taiwanensis strain, isolated from Yellowstone National Park.</title>
        <authorList>
            <person name="Freed S."/>
            <person name="Ramaley R.F."/>
            <person name="Kyndt J.A."/>
        </authorList>
    </citation>
    <scope>NUCLEOTIDE SEQUENCE [LARGE SCALE GENOMIC DNA]</scope>
    <source>
        <strain evidence="7 8">Yellowstone</strain>
    </source>
</reference>
<dbReference type="PROSITE" id="PS51012">
    <property type="entry name" value="ABC_TM2"/>
    <property type="match status" value="1"/>
</dbReference>
<feature type="transmembrane region" description="Helical" evidence="5">
    <location>
        <begin position="339"/>
        <end position="361"/>
    </location>
</feature>
<dbReference type="InterPro" id="IPR013525">
    <property type="entry name" value="ABC2_TM"/>
</dbReference>
<feature type="transmembrane region" description="Helical" evidence="5">
    <location>
        <begin position="136"/>
        <end position="159"/>
    </location>
</feature>
<dbReference type="InterPro" id="IPR052522">
    <property type="entry name" value="ABC-2_transport_permease"/>
</dbReference>
<evidence type="ECO:0000256" key="2">
    <source>
        <dbReference type="ARBA" id="ARBA00022692"/>
    </source>
</evidence>
<dbReference type="PANTHER" id="PTHR43332">
    <property type="entry name" value="INNER MEMBRANE TRANSPORT PERMEASE YADH-RELATED"/>
    <property type="match status" value="1"/>
</dbReference>
<dbReference type="Pfam" id="PF01061">
    <property type="entry name" value="ABC2_membrane"/>
    <property type="match status" value="1"/>
</dbReference>
<evidence type="ECO:0000256" key="3">
    <source>
        <dbReference type="ARBA" id="ARBA00022989"/>
    </source>
</evidence>
<evidence type="ECO:0000259" key="6">
    <source>
        <dbReference type="PROSITE" id="PS51012"/>
    </source>
</evidence>
<sequence>MRLRVELLYFEGCPGYGPAGKALEEALSRERLEAEVRLTSVSTEEEARRLRFPGSPTIRVGGRDLFPIGDRESWHLGCRVYRTPEGMRGYPTPQMIREALSSSRVGKSTGPSERYRLSVLPFWALLRREVRRFLRVWTQTLLSPLLTSLLFIVVFGYGLGSRIREVEGTPYLEFILPGLILMSIISAAYGNTSSSLFDAKRDRYIDDVLMSPMSPLQMALAYVLGGVTRGVLLGLGTFALAAPLADLSVEHPLLLAVAGLAVSVTFAALGVVAGVMATRIDHIFFLNNIVIQPLAFLGGIFYSVQMLPTPLQVATYLNPVFYAVDAFRFAALGVSDTPAYPVLAGLVVLALLTFLGTVELLRRGYRLRY</sequence>
<name>A0A4R1BCT4_9ACTN</name>
<gene>
    <name evidence="7" type="ORF">E0L93_14125</name>
</gene>
<dbReference type="NCBIfam" id="NF011648">
    <property type="entry name" value="PRK15066.1"/>
    <property type="match status" value="1"/>
</dbReference>
<evidence type="ECO:0000313" key="8">
    <source>
        <dbReference type="Proteomes" id="UP000295244"/>
    </source>
</evidence>
<keyword evidence="5" id="KW-1003">Cell membrane</keyword>
<accession>A0A4R1BCT4</accession>
<feature type="transmembrane region" description="Helical" evidence="5">
    <location>
        <begin position="253"/>
        <end position="277"/>
    </location>
</feature>
<dbReference type="GO" id="GO:0140359">
    <property type="term" value="F:ABC-type transporter activity"/>
    <property type="evidence" value="ECO:0007669"/>
    <property type="project" value="InterPro"/>
</dbReference>
<keyword evidence="3 5" id="KW-1133">Transmembrane helix</keyword>
<evidence type="ECO:0000256" key="1">
    <source>
        <dbReference type="ARBA" id="ARBA00004141"/>
    </source>
</evidence>
<dbReference type="InterPro" id="IPR000412">
    <property type="entry name" value="ABC_2_transport"/>
</dbReference>
<evidence type="ECO:0000256" key="5">
    <source>
        <dbReference type="RuleBase" id="RU361157"/>
    </source>
</evidence>
<keyword evidence="4 5" id="KW-0472">Membrane</keyword>
<evidence type="ECO:0000256" key="4">
    <source>
        <dbReference type="ARBA" id="ARBA00023136"/>
    </source>
</evidence>
<proteinExistence type="inferred from homology"/>
<feature type="transmembrane region" description="Helical" evidence="5">
    <location>
        <begin position="219"/>
        <end position="241"/>
    </location>
</feature>
<dbReference type="PRINTS" id="PR00164">
    <property type="entry name" value="ABC2TRNSPORT"/>
</dbReference>
<organism evidence="7 8">
    <name type="scientific">Rubrobacter taiwanensis</name>
    <dbReference type="NCBI Taxonomy" id="185139"/>
    <lineage>
        <taxon>Bacteria</taxon>
        <taxon>Bacillati</taxon>
        <taxon>Actinomycetota</taxon>
        <taxon>Rubrobacteria</taxon>
        <taxon>Rubrobacterales</taxon>
        <taxon>Rubrobacteraceae</taxon>
        <taxon>Rubrobacter</taxon>
    </lineage>
</organism>
<keyword evidence="5" id="KW-0813">Transport</keyword>
<comment type="similarity">
    <text evidence="5">Belongs to the ABC-2 integral membrane protein family.</text>
</comment>
<feature type="transmembrane region" description="Helical" evidence="5">
    <location>
        <begin position="171"/>
        <end position="191"/>
    </location>
</feature>
<dbReference type="GO" id="GO:0043190">
    <property type="term" value="C:ATP-binding cassette (ABC) transporter complex"/>
    <property type="evidence" value="ECO:0007669"/>
    <property type="project" value="InterPro"/>
</dbReference>
<dbReference type="RefSeq" id="WP_132692721.1">
    <property type="nucleotide sequence ID" value="NZ_SKBU01000031.1"/>
</dbReference>
<feature type="transmembrane region" description="Helical" evidence="5">
    <location>
        <begin position="284"/>
        <end position="304"/>
    </location>
</feature>
<dbReference type="InterPro" id="IPR047817">
    <property type="entry name" value="ABC2_TM_bact-type"/>
</dbReference>
<keyword evidence="8" id="KW-1185">Reference proteome</keyword>
<dbReference type="EMBL" id="SKBU01000031">
    <property type="protein sequence ID" value="TCJ14869.1"/>
    <property type="molecule type" value="Genomic_DNA"/>
</dbReference>
<feature type="domain" description="ABC transmembrane type-2" evidence="6">
    <location>
        <begin position="135"/>
        <end position="364"/>
    </location>
</feature>
<dbReference type="OrthoDB" id="7185309at2"/>
<dbReference type="PANTHER" id="PTHR43332:SF2">
    <property type="entry name" value="INNER MEMBRANE TRANSPORT PERMEASE YADH"/>
    <property type="match status" value="1"/>
</dbReference>
<dbReference type="Proteomes" id="UP000295244">
    <property type="component" value="Unassembled WGS sequence"/>
</dbReference>
<evidence type="ECO:0000313" key="7">
    <source>
        <dbReference type="EMBL" id="TCJ14869.1"/>
    </source>
</evidence>
<comment type="subcellular location">
    <subcellularLocation>
        <location evidence="5">Cell membrane</location>
        <topology evidence="5">Multi-pass membrane protein</topology>
    </subcellularLocation>
    <subcellularLocation>
        <location evidence="1">Membrane</location>
        <topology evidence="1">Multi-pass membrane protein</topology>
    </subcellularLocation>
</comment>